<keyword evidence="5 6" id="KW-0456">Lyase</keyword>
<evidence type="ECO:0000256" key="6">
    <source>
        <dbReference type="RuleBase" id="RU362079"/>
    </source>
</evidence>
<comment type="function">
    <text evidence="6">Catalyzes the conversion of 7,8-dihydroneopterin to 6-hydroxymethyl-7,8-dihydropterin.</text>
</comment>
<evidence type="ECO:0000256" key="4">
    <source>
        <dbReference type="ARBA" id="ARBA00022909"/>
    </source>
</evidence>
<dbReference type="InterPro" id="IPR043133">
    <property type="entry name" value="GTP-CH-I_C/QueF"/>
</dbReference>
<name>E4RVT6_LEAB4</name>
<dbReference type="PANTHER" id="PTHR42844">
    <property type="entry name" value="DIHYDRONEOPTERIN ALDOLASE 1-RELATED"/>
    <property type="match status" value="1"/>
</dbReference>
<dbReference type="EC" id="4.1.2.25" evidence="6"/>
<evidence type="ECO:0000259" key="7">
    <source>
        <dbReference type="SMART" id="SM00905"/>
    </source>
</evidence>
<keyword evidence="4 6" id="KW-0289">Folate biosynthesis</keyword>
<dbReference type="RefSeq" id="WP_013409873.1">
    <property type="nucleotide sequence ID" value="NC_014655.1"/>
</dbReference>
<dbReference type="AlphaFoldDB" id="E4RVT6"/>
<evidence type="ECO:0000256" key="5">
    <source>
        <dbReference type="ARBA" id="ARBA00023239"/>
    </source>
</evidence>
<dbReference type="NCBIfam" id="TIGR00525">
    <property type="entry name" value="folB"/>
    <property type="match status" value="1"/>
</dbReference>
<reference key="1">
    <citation type="submission" date="2010-11" db="EMBL/GenBank/DDBJ databases">
        <title>The complete genome of Leadbetterella byssophila DSM 17132.</title>
        <authorList>
            <consortium name="US DOE Joint Genome Institute (JGI-PGF)"/>
            <person name="Lucas S."/>
            <person name="Copeland A."/>
            <person name="Lapidus A."/>
            <person name="Glavina del Rio T."/>
            <person name="Dalin E."/>
            <person name="Tice H."/>
            <person name="Bruce D."/>
            <person name="Goodwin L."/>
            <person name="Pitluck S."/>
            <person name="Kyrpides N."/>
            <person name="Mavromatis K."/>
            <person name="Ivanova N."/>
            <person name="Teshima H."/>
            <person name="Brettin T."/>
            <person name="Detter J.C."/>
            <person name="Han C."/>
            <person name="Tapia R."/>
            <person name="Land M."/>
            <person name="Hauser L."/>
            <person name="Markowitz V."/>
            <person name="Cheng J.-F."/>
            <person name="Hugenholtz P."/>
            <person name="Woyke T."/>
            <person name="Wu D."/>
            <person name="Tindall B."/>
            <person name="Pomrenke H.G."/>
            <person name="Brambilla E."/>
            <person name="Klenk H.-P."/>
            <person name="Eisen J.A."/>
        </authorList>
    </citation>
    <scope>NUCLEOTIDE SEQUENCE [LARGE SCALE GENOMIC DNA]</scope>
    <source>
        <strain>DSM 17132</strain>
    </source>
</reference>
<evidence type="ECO:0000313" key="9">
    <source>
        <dbReference type="Proteomes" id="UP000007435"/>
    </source>
</evidence>
<dbReference type="STRING" id="649349.Lbys_3185"/>
<dbReference type="UniPathway" id="UPA00077">
    <property type="reaction ID" value="UER00154"/>
</dbReference>
<comment type="similarity">
    <text evidence="3 6">Belongs to the DHNA family.</text>
</comment>
<dbReference type="eggNOG" id="COG1539">
    <property type="taxonomic scope" value="Bacteria"/>
</dbReference>
<proteinExistence type="inferred from homology"/>
<dbReference type="GO" id="GO:0004150">
    <property type="term" value="F:dihydroneopterin aldolase activity"/>
    <property type="evidence" value="ECO:0007669"/>
    <property type="project" value="UniProtKB-UniRule"/>
</dbReference>
<reference evidence="8 9" key="2">
    <citation type="journal article" date="2011" name="Stand. Genomic Sci.">
        <title>Complete genome sequence of Leadbetterella byssophila type strain (4M15).</title>
        <authorList>
            <person name="Abt B."/>
            <person name="Teshima H."/>
            <person name="Lucas S."/>
            <person name="Lapidus A."/>
            <person name="Del Rio T.G."/>
            <person name="Nolan M."/>
            <person name="Tice H."/>
            <person name="Cheng J.F."/>
            <person name="Pitluck S."/>
            <person name="Liolios K."/>
            <person name="Pagani I."/>
            <person name="Ivanova N."/>
            <person name="Mavromatis K."/>
            <person name="Pati A."/>
            <person name="Tapia R."/>
            <person name="Han C."/>
            <person name="Goodwin L."/>
            <person name="Chen A."/>
            <person name="Palaniappan K."/>
            <person name="Land M."/>
            <person name="Hauser L."/>
            <person name="Chang Y.J."/>
            <person name="Jeffries C.D."/>
            <person name="Rohde M."/>
            <person name="Goker M."/>
            <person name="Tindall B.J."/>
            <person name="Detter J.C."/>
            <person name="Woyke T."/>
            <person name="Bristow J."/>
            <person name="Eisen J.A."/>
            <person name="Markowitz V."/>
            <person name="Hugenholtz P."/>
            <person name="Klenk H.P."/>
            <person name="Kyrpides N.C."/>
        </authorList>
    </citation>
    <scope>NUCLEOTIDE SEQUENCE [LARGE SCALE GENOMIC DNA]</scope>
    <source>
        <strain evidence="9">DSM 17132 / JCM 16389 / KACC 11308 / NBRC 106382 / 4M15</strain>
    </source>
</reference>
<dbReference type="SUPFAM" id="SSF55620">
    <property type="entry name" value="Tetrahydrobiopterin biosynthesis enzymes-like"/>
    <property type="match status" value="1"/>
</dbReference>
<dbReference type="SMART" id="SM00905">
    <property type="entry name" value="FolB"/>
    <property type="match status" value="1"/>
</dbReference>
<comment type="catalytic activity">
    <reaction evidence="1 6">
        <text>7,8-dihydroneopterin = 6-hydroxymethyl-7,8-dihydropterin + glycolaldehyde</text>
        <dbReference type="Rhea" id="RHEA:10540"/>
        <dbReference type="ChEBI" id="CHEBI:17001"/>
        <dbReference type="ChEBI" id="CHEBI:17071"/>
        <dbReference type="ChEBI" id="CHEBI:44841"/>
        <dbReference type="EC" id="4.1.2.25"/>
    </reaction>
</comment>
<dbReference type="Pfam" id="PF02152">
    <property type="entry name" value="FolB"/>
    <property type="match status" value="1"/>
</dbReference>
<dbReference type="EMBL" id="CP002305">
    <property type="protein sequence ID" value="ADQ18846.1"/>
    <property type="molecule type" value="Genomic_DNA"/>
</dbReference>
<evidence type="ECO:0000256" key="2">
    <source>
        <dbReference type="ARBA" id="ARBA00005013"/>
    </source>
</evidence>
<gene>
    <name evidence="8" type="ordered locus">Lbys_3185</name>
</gene>
<dbReference type="HOGENOM" id="CLU_112632_1_2_10"/>
<evidence type="ECO:0000313" key="8">
    <source>
        <dbReference type="EMBL" id="ADQ18846.1"/>
    </source>
</evidence>
<sequence>MGKISLEGMEFFAHHGVWDEEQKVGNRYIIDLHIEADLEKSGVTDHLEDTLDYGKIYGIVAEEMRISSRLLENIGHRVLSRLRAEFPEAGKMTIEVSKCNPPVGGIVKRSKITLENH</sequence>
<feature type="domain" description="Dihydroneopterin aldolase/epimerase" evidence="7">
    <location>
        <begin position="4"/>
        <end position="116"/>
    </location>
</feature>
<dbReference type="Gene3D" id="3.30.1130.10">
    <property type="match status" value="1"/>
</dbReference>
<evidence type="ECO:0000256" key="3">
    <source>
        <dbReference type="ARBA" id="ARBA00005708"/>
    </source>
</evidence>
<comment type="pathway">
    <text evidence="2 6">Cofactor biosynthesis; tetrahydrofolate biosynthesis; 2-amino-4-hydroxy-6-hydroxymethyl-7,8-dihydropteridine diphosphate from 7,8-dihydroneopterin triphosphate: step 3/4.</text>
</comment>
<dbReference type="PANTHER" id="PTHR42844:SF1">
    <property type="entry name" value="DIHYDRONEOPTERIN ALDOLASE 1-RELATED"/>
    <property type="match status" value="1"/>
</dbReference>
<dbReference type="InterPro" id="IPR006157">
    <property type="entry name" value="FolB_dom"/>
</dbReference>
<accession>E4RVT6</accession>
<organism evidence="8 9">
    <name type="scientific">Leadbetterella byssophila (strain DSM 17132 / JCM 16389 / KACC 11308 / NBRC 106382 / 4M15)</name>
    <dbReference type="NCBI Taxonomy" id="649349"/>
    <lineage>
        <taxon>Bacteria</taxon>
        <taxon>Pseudomonadati</taxon>
        <taxon>Bacteroidota</taxon>
        <taxon>Cytophagia</taxon>
        <taxon>Cytophagales</taxon>
        <taxon>Leadbetterellaceae</taxon>
        <taxon>Leadbetterella</taxon>
    </lineage>
</organism>
<dbReference type="KEGG" id="lby:Lbys_3185"/>
<evidence type="ECO:0000256" key="1">
    <source>
        <dbReference type="ARBA" id="ARBA00001353"/>
    </source>
</evidence>
<dbReference type="OrthoDB" id="9803748at2"/>
<dbReference type="Proteomes" id="UP000007435">
    <property type="component" value="Chromosome"/>
</dbReference>
<dbReference type="GO" id="GO:0046656">
    <property type="term" value="P:folic acid biosynthetic process"/>
    <property type="evidence" value="ECO:0007669"/>
    <property type="project" value="UniProtKB-UniRule"/>
</dbReference>
<keyword evidence="9" id="KW-1185">Reference proteome</keyword>
<dbReference type="InterPro" id="IPR006156">
    <property type="entry name" value="Dihydroneopterin_aldolase"/>
</dbReference>
<dbReference type="NCBIfam" id="TIGR00526">
    <property type="entry name" value="folB_dom"/>
    <property type="match status" value="1"/>
</dbReference>
<protein>
    <recommendedName>
        <fullName evidence="6">7,8-dihydroneopterin aldolase</fullName>
        <ecNumber evidence="6">4.1.2.25</ecNumber>
    </recommendedName>
</protein>
<dbReference type="GO" id="GO:0005737">
    <property type="term" value="C:cytoplasm"/>
    <property type="evidence" value="ECO:0007669"/>
    <property type="project" value="TreeGrafter"/>
</dbReference>
<dbReference type="GO" id="GO:0046654">
    <property type="term" value="P:tetrahydrofolate biosynthetic process"/>
    <property type="evidence" value="ECO:0007669"/>
    <property type="project" value="UniProtKB-UniRule"/>
</dbReference>